<evidence type="ECO:0000313" key="3">
    <source>
        <dbReference type="EMBL" id="RAP02832.1"/>
    </source>
</evidence>
<organism evidence="3 4">
    <name type="scientific">Methanosphaera stadtmanae</name>
    <dbReference type="NCBI Taxonomy" id="2317"/>
    <lineage>
        <taxon>Archaea</taxon>
        <taxon>Methanobacteriati</taxon>
        <taxon>Methanobacteriota</taxon>
        <taxon>Methanomada group</taxon>
        <taxon>Methanobacteria</taxon>
        <taxon>Methanobacteriales</taxon>
        <taxon>Methanobacteriaceae</taxon>
        <taxon>Methanosphaera</taxon>
    </lineage>
</organism>
<feature type="domain" description="Bacterial Ig-like" evidence="2">
    <location>
        <begin position="488"/>
        <end position="568"/>
    </location>
</feature>
<dbReference type="RefSeq" id="WP_112149657.1">
    <property type="nucleotide sequence ID" value="NZ_JAXJAF010000160.1"/>
</dbReference>
<feature type="compositionally biased region" description="Low complexity" evidence="1">
    <location>
        <begin position="77"/>
        <end position="88"/>
    </location>
</feature>
<dbReference type="Proteomes" id="UP000248557">
    <property type="component" value="Unassembled WGS sequence"/>
</dbReference>
<accession>A0A328PY14</accession>
<sequence length="1140" mass="122318">MLISISSVTASNTDNSTVVSVNHDIQDQISSNVETKKVTDDLKEVSSKGKSVKTDTSKNNNIKCENNIESTDKTIKSKSTTTTSNNTVETEDNSKVSTTKNNTTKINPNIRLNNQPLRPGTNTTFVAIVPADATGNSVFKINGKTISNKININGSMVKYNYHVPTSFHSKTYNLTFVYSGDSKYLKKSVSTIVELDIESGKNPNMQLNNVTGKYLKVIPIKVKLASDATGNVVFKMKGTTISDKIKVVNGVATFYYNKTFVPGKYRLTAVYSGNAKYTNATVRSYLTITKLNSRIYTSNVMSKAGSKVSFKAQAVDELNRPINNSLVVFKLNGETFGRCYTNATGYAVYNYTLPSTLNSKSFIINVFSTENKRVYGAKKNATLYLHQLKTKVVVPVVNTKINDTVSLSATVIDENNNNVWKGEVTFKLNGKVLKTVNVSNGYALYSFKPTTNVATKFDIIALYTGYWKYASSFSGGRINVDKIGTITTTRAAETKTGSSVVLSAVVRDKNQQRVNGGYVEFKVNNTVVGKALVKNGDANFTYTLKLIPKGVYRLNATYLGSDSYYSSYNLNTLNVSQLSVRVVGNPYNVKVGESVVLKVNVLDETNHYVEKGVVEYKVNGTFIGRANVTKGVASLSYRPPNNFSGLSLKYSATLLANQYYNSTSTVQNLTISSLKNVYVSTKGNDNNLGDKAHPYKTLAYAVGHVSTFGCVTLLDGTYSASGILLNNSITIVGSSISKTIITGGDTYKPIFKLTSSITHVTIKFLTIKNGYSIEKNSAGAISSIGKLTIKGVNFVNNKATGLLSAGAIYSNGIMNLTTVKFINNTVKNINAEGGAVRLINNTTSMDNVEFNNNQAVGSNSTGGGAIYFKDGEMVIKNCKFNGNKATGKTILGGAIKSSFGNIVILSSSFTNNHVSGSNYALGGAISSLGTGLYINNTILQSNKATDTLFAGAGAIYSQYAAMILNNSVLKSNSAKSKSALGGAIEAYHTYATVQNTKISENYVEATQSSASGGAIYYESGNLTLDKCELASNTATSKNVSIGGALYISANVTVKDSDFLSNKATGKIVGGGAIANLNKLTVTKTNLISNKASNIGNAITATSNSHNSINGNYWGGSTPKWSTLLRGLSKPSYISKTKISH</sequence>
<dbReference type="InterPro" id="IPR012334">
    <property type="entry name" value="Pectin_lyas_fold"/>
</dbReference>
<dbReference type="AlphaFoldDB" id="A0A328PY14"/>
<evidence type="ECO:0000256" key="1">
    <source>
        <dbReference type="SAM" id="MobiDB-lite"/>
    </source>
</evidence>
<gene>
    <name evidence="3" type="ORF">CA615_05490</name>
</gene>
<name>A0A328PY14_9EURY</name>
<evidence type="ECO:0000313" key="4">
    <source>
        <dbReference type="Proteomes" id="UP000248557"/>
    </source>
</evidence>
<proteinExistence type="predicted"/>
<comment type="caution">
    <text evidence="3">The sequence shown here is derived from an EMBL/GenBank/DDBJ whole genome shotgun (WGS) entry which is preliminary data.</text>
</comment>
<protein>
    <recommendedName>
        <fullName evidence="2">Bacterial Ig-like domain-containing protein</fullName>
    </recommendedName>
</protein>
<dbReference type="InterPro" id="IPR011050">
    <property type="entry name" value="Pectin_lyase_fold/virulence"/>
</dbReference>
<dbReference type="InterPro" id="IPR032109">
    <property type="entry name" value="Big_3_5"/>
</dbReference>
<dbReference type="InterPro" id="IPR013783">
    <property type="entry name" value="Ig-like_fold"/>
</dbReference>
<reference evidence="3 4" key="1">
    <citation type="submission" date="2017-05" db="EMBL/GenBank/DDBJ databases">
        <title>Host range expansion of the Methanosphaera genus to humans and monogastric animals involves recent and extensive reduction in genome content.</title>
        <authorList>
            <person name="Hoedt E.C."/>
            <person name="Volmer J.G."/>
            <person name="Parks D.H."/>
            <person name="Rosewarne C.P."/>
            <person name="Denman S.E."/>
            <person name="Mcsweeney C.S."/>
            <person name="O Cuiv P."/>
            <person name="Hugenholtz P."/>
            <person name="Tyson G.W."/>
            <person name="Morrison M."/>
        </authorList>
    </citation>
    <scope>NUCLEOTIDE SEQUENCE [LARGE SCALE GENOMIC DNA]</scope>
    <source>
        <strain evidence="3 4">PA5</strain>
    </source>
</reference>
<feature type="region of interest" description="Disordered" evidence="1">
    <location>
        <begin position="75"/>
        <end position="105"/>
    </location>
</feature>
<dbReference type="Gene3D" id="2.160.20.10">
    <property type="entry name" value="Single-stranded right-handed beta-helix, Pectin lyase-like"/>
    <property type="match status" value="1"/>
</dbReference>
<evidence type="ECO:0000259" key="2">
    <source>
        <dbReference type="Pfam" id="PF16640"/>
    </source>
</evidence>
<dbReference type="EMBL" id="NGJK01000070">
    <property type="protein sequence ID" value="RAP02832.1"/>
    <property type="molecule type" value="Genomic_DNA"/>
</dbReference>
<dbReference type="SUPFAM" id="SSF51126">
    <property type="entry name" value="Pectin lyase-like"/>
    <property type="match status" value="2"/>
</dbReference>
<dbReference type="Gene3D" id="2.60.40.10">
    <property type="entry name" value="Immunoglobulins"/>
    <property type="match status" value="5"/>
</dbReference>
<dbReference type="Pfam" id="PF16640">
    <property type="entry name" value="Big_3_5"/>
    <property type="match status" value="1"/>
</dbReference>